<keyword evidence="3" id="KW-1185">Reference proteome</keyword>
<dbReference type="Proteomes" id="UP000012179">
    <property type="component" value="Chromosome"/>
</dbReference>
<evidence type="ECO:0000259" key="1">
    <source>
        <dbReference type="PROSITE" id="PS51201"/>
    </source>
</evidence>
<protein>
    <submittedName>
        <fullName evidence="2">Portal protein</fullName>
    </submittedName>
</protein>
<evidence type="ECO:0000313" key="3">
    <source>
        <dbReference type="Proteomes" id="UP000012179"/>
    </source>
</evidence>
<dbReference type="GO" id="GO:0006813">
    <property type="term" value="P:potassium ion transport"/>
    <property type="evidence" value="ECO:0007669"/>
    <property type="project" value="InterPro"/>
</dbReference>
<accession>A0A1W6SSM0</accession>
<dbReference type="PANTHER" id="PTHR43833">
    <property type="entry name" value="POTASSIUM CHANNEL PROTEIN 2-RELATED-RELATED"/>
    <property type="match status" value="1"/>
</dbReference>
<feature type="domain" description="RCK N-terminal" evidence="1">
    <location>
        <begin position="2"/>
        <end position="118"/>
    </location>
</feature>
<dbReference type="PROSITE" id="PS51201">
    <property type="entry name" value="RCK_N"/>
    <property type="match status" value="1"/>
</dbReference>
<dbReference type="InterPro" id="IPR036291">
    <property type="entry name" value="NAD(P)-bd_dom_sf"/>
</dbReference>
<dbReference type="KEGG" id="nlc:EBAPG3_014090"/>
<name>A0A1W6SSM0_9PROT</name>
<evidence type="ECO:0000313" key="2">
    <source>
        <dbReference type="EMBL" id="ARO88808.1"/>
    </source>
</evidence>
<dbReference type="Gene3D" id="3.30.70.1450">
    <property type="entry name" value="Regulator of K+ conductance, C-terminal domain"/>
    <property type="match status" value="1"/>
</dbReference>
<sequence>MKHTYTVVGLGIFGSTIALELSRLGNEVIGIDLNPNLVSDIADRITQAVIADARDEKVLRDLGVHECDGVVVAIGEDIEANILVTLIVKGMPKPKVWAKALNPNHHKILEKLGTDHIVHPEHEMGLRLARSMIYPEVTDYISLGHDQFTVEVRASERLAGQKMDALHLEENDLQCLLIKHLNEVMLPPPLRYEFKLNDKILLLGTLGNLRKITKYL</sequence>
<dbReference type="SUPFAM" id="SSF51735">
    <property type="entry name" value="NAD(P)-binding Rossmann-fold domains"/>
    <property type="match status" value="1"/>
</dbReference>
<dbReference type="AlphaFoldDB" id="A0A1W6SSM0"/>
<organism evidence="2 3">
    <name type="scientific">Nitrosospira lacus</name>
    <dbReference type="NCBI Taxonomy" id="1288494"/>
    <lineage>
        <taxon>Bacteria</taxon>
        <taxon>Pseudomonadati</taxon>
        <taxon>Pseudomonadota</taxon>
        <taxon>Betaproteobacteria</taxon>
        <taxon>Nitrosomonadales</taxon>
        <taxon>Nitrosomonadaceae</taxon>
        <taxon>Nitrosospira</taxon>
    </lineage>
</organism>
<reference evidence="2 3" key="1">
    <citation type="journal article" date="2015" name="Int. J. Syst. Evol. Microbiol.">
        <title>Nitrosospira lacus sp. nov., a psychrotolerant, ammonia-oxidizing bacterium from sandy lake sediment.</title>
        <authorList>
            <person name="Urakawa H."/>
            <person name="Garcia J.C."/>
            <person name="Nielsen J.L."/>
            <person name="Le V.Q."/>
            <person name="Kozlowski J.A."/>
            <person name="Stein L.Y."/>
            <person name="Lim C.K."/>
            <person name="Pommerening-Roser A."/>
            <person name="Martens-Habbena W."/>
            <person name="Stahl D.A."/>
            <person name="Klotz M.G."/>
        </authorList>
    </citation>
    <scope>NUCLEOTIDE SEQUENCE [LARGE SCALE GENOMIC DNA]</scope>
    <source>
        <strain evidence="2 3">APG3</strain>
    </source>
</reference>
<dbReference type="InterPro" id="IPR050721">
    <property type="entry name" value="Trk_Ktr_HKT_K-transport"/>
</dbReference>
<dbReference type="OrthoDB" id="9776294at2"/>
<dbReference type="RefSeq" id="WP_004173975.1">
    <property type="nucleotide sequence ID" value="NZ_CP021106.3"/>
</dbReference>
<dbReference type="eggNOG" id="COG0569">
    <property type="taxonomic scope" value="Bacteria"/>
</dbReference>
<proteinExistence type="predicted"/>
<gene>
    <name evidence="2" type="ORF">EBAPG3_014090</name>
</gene>
<dbReference type="Gene3D" id="3.40.50.720">
    <property type="entry name" value="NAD(P)-binding Rossmann-like Domain"/>
    <property type="match status" value="1"/>
</dbReference>
<dbReference type="SUPFAM" id="SSF116726">
    <property type="entry name" value="TrkA C-terminal domain-like"/>
    <property type="match status" value="1"/>
</dbReference>
<dbReference type="InterPro" id="IPR036721">
    <property type="entry name" value="RCK_C_sf"/>
</dbReference>
<dbReference type="InterPro" id="IPR003148">
    <property type="entry name" value="RCK_N"/>
</dbReference>
<dbReference type="Pfam" id="PF02254">
    <property type="entry name" value="TrkA_N"/>
    <property type="match status" value="1"/>
</dbReference>
<dbReference type="EMBL" id="CP021106">
    <property type="protein sequence ID" value="ARO88808.1"/>
    <property type="molecule type" value="Genomic_DNA"/>
</dbReference>
<dbReference type="PANTHER" id="PTHR43833:SF7">
    <property type="entry name" value="KTR SYSTEM POTASSIUM UPTAKE PROTEIN C"/>
    <property type="match status" value="1"/>
</dbReference>